<dbReference type="PANTHER" id="PTHR30055:SF234">
    <property type="entry name" value="HTH-TYPE TRANSCRIPTIONAL REGULATOR BETI"/>
    <property type="match status" value="1"/>
</dbReference>
<evidence type="ECO:0000256" key="3">
    <source>
        <dbReference type="ARBA" id="ARBA00023163"/>
    </source>
</evidence>
<dbReference type="InterPro" id="IPR009057">
    <property type="entry name" value="Homeodomain-like_sf"/>
</dbReference>
<dbReference type="AlphaFoldDB" id="A0AAV4ZHB7"/>
<evidence type="ECO:0000313" key="7">
    <source>
        <dbReference type="EMBL" id="GJD87400.1"/>
    </source>
</evidence>
<dbReference type="PROSITE" id="PS50977">
    <property type="entry name" value="HTH_TETR_2"/>
    <property type="match status" value="1"/>
</dbReference>
<keyword evidence="8" id="KW-1185">Reference proteome</keyword>
<dbReference type="Pfam" id="PF00440">
    <property type="entry name" value="TetR_N"/>
    <property type="match status" value="1"/>
</dbReference>
<name>A0AAV4ZHB7_9HYPH</name>
<protein>
    <recommendedName>
        <fullName evidence="6">HTH tetR-type domain-containing protein</fullName>
    </recommendedName>
</protein>
<dbReference type="InterPro" id="IPR001647">
    <property type="entry name" value="HTH_TetR"/>
</dbReference>
<keyword evidence="3" id="KW-0804">Transcription</keyword>
<dbReference type="RefSeq" id="WP_238229581.1">
    <property type="nucleotide sequence ID" value="NZ_BPQO01000003.1"/>
</dbReference>
<dbReference type="SUPFAM" id="SSF46689">
    <property type="entry name" value="Homeodomain-like"/>
    <property type="match status" value="1"/>
</dbReference>
<sequence length="241" mass="26173">MSAGDRPGGAPEDAREDRREDRREDAREGRREDAREDRREERRAALREALVSAAERTVAAQGLSGLRARDLAREAGCAVGAIYTVFPDLDALALAVNLRTLNLFDAALGPVGRPGGAIAGPGAAADELVRLGLAYLAFAEAHPLRWDALFRHRPPPGQRAPDWYVAEQARLFSRIERPLGALRPDLPEPERRLLARSLFSATHGIVALGLDEQRMALPAATLGVQLETLVRAMAAGLARRD</sequence>
<feature type="region of interest" description="Disordered" evidence="5">
    <location>
        <begin position="1"/>
        <end position="40"/>
    </location>
</feature>
<reference evidence="7" key="2">
    <citation type="submission" date="2021-08" db="EMBL/GenBank/DDBJ databases">
        <authorList>
            <person name="Tani A."/>
            <person name="Ola A."/>
            <person name="Ogura Y."/>
            <person name="Katsura K."/>
            <person name="Hayashi T."/>
        </authorList>
    </citation>
    <scope>NUCLEOTIDE SEQUENCE</scope>
    <source>
        <strain evidence="7">DSM 16372</strain>
    </source>
</reference>
<dbReference type="GO" id="GO:0000976">
    <property type="term" value="F:transcription cis-regulatory region binding"/>
    <property type="evidence" value="ECO:0007669"/>
    <property type="project" value="TreeGrafter"/>
</dbReference>
<dbReference type="Proteomes" id="UP001055247">
    <property type="component" value="Unassembled WGS sequence"/>
</dbReference>
<dbReference type="InterPro" id="IPR025996">
    <property type="entry name" value="MT1864/Rv1816-like_C"/>
</dbReference>
<dbReference type="EMBL" id="BPQO01000003">
    <property type="protein sequence ID" value="GJD87400.1"/>
    <property type="molecule type" value="Genomic_DNA"/>
</dbReference>
<evidence type="ECO:0000256" key="4">
    <source>
        <dbReference type="PROSITE-ProRule" id="PRU00335"/>
    </source>
</evidence>
<dbReference type="Gene3D" id="1.10.357.10">
    <property type="entry name" value="Tetracycline Repressor, domain 2"/>
    <property type="match status" value="1"/>
</dbReference>
<keyword evidence="2 4" id="KW-0238">DNA-binding</keyword>
<evidence type="ECO:0000256" key="2">
    <source>
        <dbReference type="ARBA" id="ARBA00023125"/>
    </source>
</evidence>
<evidence type="ECO:0000256" key="5">
    <source>
        <dbReference type="SAM" id="MobiDB-lite"/>
    </source>
</evidence>
<feature type="compositionally biased region" description="Basic and acidic residues" evidence="5">
    <location>
        <begin position="12"/>
        <end position="40"/>
    </location>
</feature>
<dbReference type="SUPFAM" id="SSF48498">
    <property type="entry name" value="Tetracyclin repressor-like, C-terminal domain"/>
    <property type="match status" value="1"/>
</dbReference>
<organism evidence="7 8">
    <name type="scientific">Methylobacterium hispanicum</name>
    <dbReference type="NCBI Taxonomy" id="270350"/>
    <lineage>
        <taxon>Bacteria</taxon>
        <taxon>Pseudomonadati</taxon>
        <taxon>Pseudomonadota</taxon>
        <taxon>Alphaproteobacteria</taxon>
        <taxon>Hyphomicrobiales</taxon>
        <taxon>Methylobacteriaceae</taxon>
        <taxon>Methylobacterium</taxon>
    </lineage>
</organism>
<comment type="caution">
    <text evidence="7">The sequence shown here is derived from an EMBL/GenBank/DDBJ whole genome shotgun (WGS) entry which is preliminary data.</text>
</comment>
<reference evidence="7" key="1">
    <citation type="journal article" date="2016" name="Front. Microbiol.">
        <title>Genome Sequence of the Piezophilic, Mesophilic Sulfate-Reducing Bacterium Desulfovibrio indicus J2T.</title>
        <authorList>
            <person name="Cao J."/>
            <person name="Maignien L."/>
            <person name="Shao Z."/>
            <person name="Alain K."/>
            <person name="Jebbar M."/>
        </authorList>
    </citation>
    <scope>NUCLEOTIDE SEQUENCE</scope>
    <source>
        <strain evidence="7">DSM 16372</strain>
    </source>
</reference>
<accession>A0AAV4ZHB7</accession>
<dbReference type="InterPro" id="IPR050109">
    <property type="entry name" value="HTH-type_TetR-like_transc_reg"/>
</dbReference>
<evidence type="ECO:0000313" key="8">
    <source>
        <dbReference type="Proteomes" id="UP001055247"/>
    </source>
</evidence>
<dbReference type="PANTHER" id="PTHR30055">
    <property type="entry name" value="HTH-TYPE TRANSCRIPTIONAL REGULATOR RUTR"/>
    <property type="match status" value="1"/>
</dbReference>
<dbReference type="InterPro" id="IPR036271">
    <property type="entry name" value="Tet_transcr_reg_TetR-rel_C_sf"/>
</dbReference>
<evidence type="ECO:0000259" key="6">
    <source>
        <dbReference type="PROSITE" id="PS50977"/>
    </source>
</evidence>
<keyword evidence="1" id="KW-0805">Transcription regulation</keyword>
<dbReference type="GO" id="GO:0003700">
    <property type="term" value="F:DNA-binding transcription factor activity"/>
    <property type="evidence" value="ECO:0007669"/>
    <property type="project" value="TreeGrafter"/>
</dbReference>
<evidence type="ECO:0000256" key="1">
    <source>
        <dbReference type="ARBA" id="ARBA00023015"/>
    </source>
</evidence>
<dbReference type="Pfam" id="PF13305">
    <property type="entry name" value="TetR_C_33"/>
    <property type="match status" value="1"/>
</dbReference>
<feature type="DNA-binding region" description="H-T-H motif" evidence="4">
    <location>
        <begin position="67"/>
        <end position="86"/>
    </location>
</feature>
<proteinExistence type="predicted"/>
<feature type="domain" description="HTH tetR-type" evidence="6">
    <location>
        <begin position="44"/>
        <end position="104"/>
    </location>
</feature>
<gene>
    <name evidence="7" type="ORF">BHAOGJBA_0902</name>
</gene>